<dbReference type="InterPro" id="IPR036148">
    <property type="entry name" value="MmgE/PrpD_sf"/>
</dbReference>
<reference evidence="4 5" key="1">
    <citation type="submission" date="2019-11" db="EMBL/GenBank/DDBJ databases">
        <title>Comparative genomics of hydrocarbon-degrading Desulfosarcina strains.</title>
        <authorList>
            <person name="Watanabe M."/>
            <person name="Kojima H."/>
            <person name="Fukui M."/>
        </authorList>
    </citation>
    <scope>NUCLEOTIDE SEQUENCE [LARGE SCALE GENOMIC DNA]</scope>
    <source>
        <strain evidence="5">oXyS1</strain>
    </source>
</reference>
<dbReference type="Pfam" id="PF03972">
    <property type="entry name" value="MmgE_PrpD_N"/>
    <property type="match status" value="1"/>
</dbReference>
<dbReference type="Pfam" id="PF19305">
    <property type="entry name" value="MmgE_PrpD_C"/>
    <property type="match status" value="1"/>
</dbReference>
<dbReference type="Gene3D" id="1.10.4100.10">
    <property type="entry name" value="2-methylcitrate dehydratase PrpD"/>
    <property type="match status" value="1"/>
</dbReference>
<evidence type="ECO:0000259" key="2">
    <source>
        <dbReference type="Pfam" id="PF03972"/>
    </source>
</evidence>
<proteinExistence type="inferred from homology"/>
<dbReference type="Proteomes" id="UP000422108">
    <property type="component" value="Chromosome"/>
</dbReference>
<evidence type="ECO:0000313" key="5">
    <source>
        <dbReference type="Proteomes" id="UP000422108"/>
    </source>
</evidence>
<evidence type="ECO:0008006" key="6">
    <source>
        <dbReference type="Google" id="ProtNLM"/>
    </source>
</evidence>
<keyword evidence="5" id="KW-1185">Reference proteome</keyword>
<dbReference type="RefSeq" id="WP_155309452.1">
    <property type="nucleotide sequence ID" value="NZ_AP021879.1"/>
</dbReference>
<dbReference type="InterPro" id="IPR042183">
    <property type="entry name" value="MmgE/PrpD_sf_1"/>
</dbReference>
<evidence type="ECO:0000259" key="3">
    <source>
        <dbReference type="Pfam" id="PF19305"/>
    </source>
</evidence>
<dbReference type="InterPro" id="IPR005656">
    <property type="entry name" value="MmgE_PrpD"/>
</dbReference>
<dbReference type="SUPFAM" id="SSF103378">
    <property type="entry name" value="2-methylcitrate dehydratase PrpD"/>
    <property type="match status" value="1"/>
</dbReference>
<dbReference type="InterPro" id="IPR045336">
    <property type="entry name" value="MmgE_PrpD_N"/>
</dbReference>
<dbReference type="Gene3D" id="3.30.1330.120">
    <property type="entry name" value="2-methylcitrate dehydratase PrpD"/>
    <property type="match status" value="1"/>
</dbReference>
<name>A0A5K8A6U1_9BACT</name>
<feature type="domain" description="MmgE/PrpD C-terminal" evidence="3">
    <location>
        <begin position="265"/>
        <end position="422"/>
    </location>
</feature>
<evidence type="ECO:0000313" key="4">
    <source>
        <dbReference type="EMBL" id="BBO88084.1"/>
    </source>
</evidence>
<evidence type="ECO:0000256" key="1">
    <source>
        <dbReference type="ARBA" id="ARBA00006174"/>
    </source>
</evidence>
<protein>
    <recommendedName>
        <fullName evidence="6">2-methylcitrate dehydratase</fullName>
    </recommendedName>
</protein>
<dbReference type="InterPro" id="IPR045337">
    <property type="entry name" value="MmgE_PrpD_C"/>
</dbReference>
<dbReference type="PANTHER" id="PTHR16943">
    <property type="entry name" value="2-METHYLCITRATE DEHYDRATASE-RELATED"/>
    <property type="match status" value="1"/>
</dbReference>
<dbReference type="AlphaFoldDB" id="A0A5K8A6U1"/>
<dbReference type="GO" id="GO:0016829">
    <property type="term" value="F:lyase activity"/>
    <property type="evidence" value="ECO:0007669"/>
    <property type="project" value="InterPro"/>
</dbReference>
<gene>
    <name evidence="4" type="ORF">DSCOOX_12640</name>
</gene>
<dbReference type="PANTHER" id="PTHR16943:SF8">
    <property type="entry name" value="2-METHYLCITRATE DEHYDRATASE"/>
    <property type="match status" value="1"/>
</dbReference>
<dbReference type="InterPro" id="IPR042188">
    <property type="entry name" value="MmgE/PrpD_sf_2"/>
</dbReference>
<comment type="similarity">
    <text evidence="1">Belongs to the PrpD family.</text>
</comment>
<accession>A0A5K8A6U1</accession>
<dbReference type="EMBL" id="AP021879">
    <property type="protein sequence ID" value="BBO88084.1"/>
    <property type="molecule type" value="Genomic_DNA"/>
</dbReference>
<feature type="domain" description="MmgE/PrpD N-terminal" evidence="2">
    <location>
        <begin position="5"/>
        <end position="244"/>
    </location>
</feature>
<sequence length="444" mass="48622">MSISEKLSKYILTTSYADIPDEVKRYTKLCLFDWLGVTIGGSNEKIASILIDFIGEMGGKNQATIIGKGIKTNVLFATLANGCISHALDFDDSHAGSFIHPSVCLAPAVIAVGEHLKVSGKKLITAFSIGFEIASRIGKAAGFSHYQRGWHTTSTVGRFGAVAGTAKLLNLTIDETINAFGIAGTQISGLREVFGTMSKPFNAGKSAMDGVLSAYLAKRGFDSSDLIFEGRYGIGRVLASKADVNKLLGGLGTDYQIVDVGFKRYASALATHSTIEAIKEIKEKESLSVKDVHKINIELGKLPLSVIDNKEPKRELEAKFSIYHCAALAFIEGSAGQKMFKREKLNDPKLVDFSKKVETELNPDFSMFETKVTLTTTDGRHFEMYIPSPKGTPENPMTFEEMKQKFKGLVYPVYSREKTRQIFYKIKGLEDISDIGEIMDLCIS</sequence>
<organism evidence="4 5">
    <name type="scientific">Desulfosarcina ovata subsp. ovata</name>
    <dbReference type="NCBI Taxonomy" id="2752305"/>
    <lineage>
        <taxon>Bacteria</taxon>
        <taxon>Pseudomonadati</taxon>
        <taxon>Thermodesulfobacteriota</taxon>
        <taxon>Desulfobacteria</taxon>
        <taxon>Desulfobacterales</taxon>
        <taxon>Desulfosarcinaceae</taxon>
        <taxon>Desulfosarcina</taxon>
    </lineage>
</organism>